<dbReference type="GO" id="GO:0004386">
    <property type="term" value="F:helicase activity"/>
    <property type="evidence" value="ECO:0007669"/>
    <property type="project" value="UniProtKB-KW"/>
</dbReference>
<dbReference type="RefSeq" id="WP_269747497.1">
    <property type="nucleotide sequence ID" value="NZ_JAEDAQ010000282.1"/>
</dbReference>
<name>A0ABS0QTX8_9STAP</name>
<sequence length="60" mass="7141">ASLKLSEAYQVLIKFLRGEKTDYVKHQNYEYLSTYGIMHDYTTSDLHHLIDDLRFKGFLN</sequence>
<keyword evidence="2" id="KW-0067">ATP-binding</keyword>
<dbReference type="InterPro" id="IPR018982">
    <property type="entry name" value="RQC_domain"/>
</dbReference>
<keyword evidence="2" id="KW-0347">Helicase</keyword>
<comment type="caution">
    <text evidence="2">The sequence shown here is derived from an EMBL/GenBank/DDBJ whole genome shotgun (WGS) entry which is preliminary data.</text>
</comment>
<protein>
    <submittedName>
        <fullName evidence="2">DNA helicase RecQ</fullName>
    </submittedName>
</protein>
<feature type="non-terminal residue" evidence="2">
    <location>
        <position position="1"/>
    </location>
</feature>
<keyword evidence="2" id="KW-0378">Hydrolase</keyword>
<dbReference type="EMBL" id="JAEDAQ010000282">
    <property type="protein sequence ID" value="MBH9582252.1"/>
    <property type="molecule type" value="Genomic_DNA"/>
</dbReference>
<dbReference type="Proteomes" id="UP000597038">
    <property type="component" value="Unassembled WGS sequence"/>
</dbReference>
<gene>
    <name evidence="2" type="ORF">I9026_13125</name>
</gene>
<proteinExistence type="predicted"/>
<dbReference type="SUPFAM" id="SSF46785">
    <property type="entry name" value="Winged helix' DNA-binding domain"/>
    <property type="match status" value="1"/>
</dbReference>
<dbReference type="InterPro" id="IPR036390">
    <property type="entry name" value="WH_DNA-bd_sf"/>
</dbReference>
<keyword evidence="3" id="KW-1185">Reference proteome</keyword>
<accession>A0ABS0QTX8</accession>
<evidence type="ECO:0000259" key="1">
    <source>
        <dbReference type="Pfam" id="PF09382"/>
    </source>
</evidence>
<feature type="domain" description="RQC" evidence="1">
    <location>
        <begin position="11"/>
        <end position="59"/>
    </location>
</feature>
<keyword evidence="2" id="KW-0547">Nucleotide-binding</keyword>
<organism evidence="2 3">
    <name type="scientific">Staphylococcus felis</name>
    <dbReference type="NCBI Taxonomy" id="46127"/>
    <lineage>
        <taxon>Bacteria</taxon>
        <taxon>Bacillati</taxon>
        <taxon>Bacillota</taxon>
        <taxon>Bacilli</taxon>
        <taxon>Bacillales</taxon>
        <taxon>Staphylococcaceae</taxon>
        <taxon>Staphylococcus</taxon>
    </lineage>
</organism>
<dbReference type="Gene3D" id="1.10.10.10">
    <property type="entry name" value="Winged helix-like DNA-binding domain superfamily/Winged helix DNA-binding domain"/>
    <property type="match status" value="1"/>
</dbReference>
<dbReference type="InterPro" id="IPR036388">
    <property type="entry name" value="WH-like_DNA-bd_sf"/>
</dbReference>
<evidence type="ECO:0000313" key="2">
    <source>
        <dbReference type="EMBL" id="MBH9582252.1"/>
    </source>
</evidence>
<evidence type="ECO:0000313" key="3">
    <source>
        <dbReference type="Proteomes" id="UP000597038"/>
    </source>
</evidence>
<reference evidence="2 3" key="1">
    <citation type="submission" date="2020-12" db="EMBL/GenBank/DDBJ databases">
        <title>Genomic analysis of Staphylococcus felis from a cat with skin infection.</title>
        <authorList>
            <person name="Aslantas O."/>
            <person name="Keskin O."/>
            <person name="Buyukaltay K."/>
            <person name="Gullu Yucetepe A."/>
        </authorList>
    </citation>
    <scope>NUCLEOTIDE SEQUENCE [LARGE SCALE GENOMIC DNA]</scope>
    <source>
        <strain evidence="2 3">HARRANVET</strain>
    </source>
</reference>
<dbReference type="Pfam" id="PF09382">
    <property type="entry name" value="RQC"/>
    <property type="match status" value="1"/>
</dbReference>